<feature type="domain" description="Reverse transcriptase" evidence="1">
    <location>
        <begin position="23"/>
        <end position="91"/>
    </location>
</feature>
<organism evidence="2 3">
    <name type="scientific">Streblomastix strix</name>
    <dbReference type="NCBI Taxonomy" id="222440"/>
    <lineage>
        <taxon>Eukaryota</taxon>
        <taxon>Metamonada</taxon>
        <taxon>Preaxostyla</taxon>
        <taxon>Oxymonadida</taxon>
        <taxon>Streblomastigidae</taxon>
        <taxon>Streblomastix</taxon>
    </lineage>
</organism>
<dbReference type="InterPro" id="IPR000477">
    <property type="entry name" value="RT_dom"/>
</dbReference>
<dbReference type="EMBL" id="SNRW01013157">
    <property type="protein sequence ID" value="KAA6372936.1"/>
    <property type="molecule type" value="Genomic_DNA"/>
</dbReference>
<reference evidence="2 3" key="1">
    <citation type="submission" date="2019-03" db="EMBL/GenBank/DDBJ databases">
        <title>Single cell metagenomics reveals metabolic interactions within the superorganism composed of flagellate Streblomastix strix and complex community of Bacteroidetes bacteria on its surface.</title>
        <authorList>
            <person name="Treitli S.C."/>
            <person name="Kolisko M."/>
            <person name="Husnik F."/>
            <person name="Keeling P."/>
            <person name="Hampl V."/>
        </authorList>
    </citation>
    <scope>NUCLEOTIDE SEQUENCE [LARGE SCALE GENOMIC DNA]</scope>
    <source>
        <strain evidence="2">ST1C</strain>
    </source>
</reference>
<feature type="non-terminal residue" evidence="2">
    <location>
        <position position="307"/>
    </location>
</feature>
<name>A0A5J4UQF3_9EUKA</name>
<dbReference type="InterPro" id="IPR043502">
    <property type="entry name" value="DNA/RNA_pol_sf"/>
</dbReference>
<comment type="caution">
    <text evidence="2">The sequence shown here is derived from an EMBL/GenBank/DDBJ whole genome shotgun (WGS) entry which is preliminary data.</text>
</comment>
<dbReference type="Proteomes" id="UP000324800">
    <property type="component" value="Unassembled WGS sequence"/>
</dbReference>
<evidence type="ECO:0000259" key="1">
    <source>
        <dbReference type="Pfam" id="PF00078"/>
    </source>
</evidence>
<proteinExistence type="predicted"/>
<accession>A0A5J4UQF3</accession>
<dbReference type="Gene3D" id="3.10.10.10">
    <property type="entry name" value="HIV Type 1 Reverse Transcriptase, subunit A, domain 1"/>
    <property type="match status" value="1"/>
</dbReference>
<protein>
    <recommendedName>
        <fullName evidence="1">Reverse transcriptase domain-containing protein</fullName>
    </recommendedName>
</protein>
<dbReference type="SUPFAM" id="SSF56672">
    <property type="entry name" value="DNA/RNA polymerases"/>
    <property type="match status" value="1"/>
</dbReference>
<dbReference type="Gene3D" id="3.30.70.270">
    <property type="match status" value="1"/>
</dbReference>
<evidence type="ECO:0000313" key="2">
    <source>
        <dbReference type="EMBL" id="KAA6372936.1"/>
    </source>
</evidence>
<dbReference type="InterPro" id="IPR043128">
    <property type="entry name" value="Rev_trsase/Diguanyl_cyclase"/>
</dbReference>
<sequence>MDAIHLLHVSPNLQPFLGFQFKNRSYAQLGLPFGWRRSPLLFSMTLAIAIRAIREKLKEKIQNYLNGIIIIHQSKHRHKQMTLEILHFLLNLSWRFTYKVCNGNEEKLPKFKMKLPNLIYGRNNDSDKKMKHEIQTERLDLNEEREIKFNYLKSCIINQKNQLSSVLVSTSISLDECNQQAQDQCYSKMRLGCICETLEANSGQPLDNSDIIQMEKTTQNEEQNYRFITNNRCERKQMRYDSGIQIKVKNGRLSIVGLMAHPLKQIEWKIKCILLKTDNATTEFSIRRWRAASAILHLVREIFLLLD</sequence>
<evidence type="ECO:0000313" key="3">
    <source>
        <dbReference type="Proteomes" id="UP000324800"/>
    </source>
</evidence>
<dbReference type="Pfam" id="PF00078">
    <property type="entry name" value="RVT_1"/>
    <property type="match status" value="1"/>
</dbReference>
<gene>
    <name evidence="2" type="ORF">EZS28_031536</name>
</gene>
<dbReference type="AlphaFoldDB" id="A0A5J4UQF3"/>